<keyword evidence="1" id="KW-1133">Transmembrane helix</keyword>
<keyword evidence="3" id="KW-1185">Reference proteome</keyword>
<accession>A0A812HIX8</accession>
<sequence>MVLTREPNALFRSVSNSTELLRIPVEDEEKDILHCSHPSKDSELLLEPGVADVERRIFAVEHRNNFKVASESRMTAMLQLLLEDHARLQSTLAGSRSVCTRSMSYKLPQSTSFPAAPPVQPRAGTSSSVRSVRAEAGNRLLMDAQSQCAPRKVTKLMQVLPEGEPTVLPRQSDAKEAGCLSVKQVVAERAAQQSRLRSASCTFEADLPLLLQGPESRIGSCCFKFWRGVLAVCGAAAMWDPSRTDAAQRCRHFLHVAVSVVLSILAVLVGLIRFISLVQQEAEVLGALTSGATFTTDVIVGLAAPLCLSVLGGVTPGTYARRMDYLRDSLRYLGVLLNDNKLTEEWRSIVGKDLVRLTSAWFLICTLRVASTLLLHDLAPASVACMLCFVVFASVLTAVGFVLIATWRGLGLRVQRFTDPFREEDVDLAIVQATLLPAALASSACARFPSFVAIYDPGPEMAENFIRFANFVAMTDCGCFLWETKLTAGLLQRAMSITIALAAAIYRSGILVN</sequence>
<feature type="transmembrane region" description="Helical" evidence="1">
    <location>
        <begin position="298"/>
        <end position="320"/>
    </location>
</feature>
<evidence type="ECO:0000313" key="2">
    <source>
        <dbReference type="EMBL" id="CAE6952160.1"/>
    </source>
</evidence>
<feature type="transmembrane region" description="Helical" evidence="1">
    <location>
        <begin position="381"/>
        <end position="407"/>
    </location>
</feature>
<feature type="transmembrane region" description="Helical" evidence="1">
    <location>
        <begin position="354"/>
        <end position="375"/>
    </location>
</feature>
<name>A0A812HIX8_9DINO</name>
<proteinExistence type="predicted"/>
<organism evidence="2 3">
    <name type="scientific">Symbiodinium natans</name>
    <dbReference type="NCBI Taxonomy" id="878477"/>
    <lineage>
        <taxon>Eukaryota</taxon>
        <taxon>Sar</taxon>
        <taxon>Alveolata</taxon>
        <taxon>Dinophyceae</taxon>
        <taxon>Suessiales</taxon>
        <taxon>Symbiodiniaceae</taxon>
        <taxon>Symbiodinium</taxon>
    </lineage>
</organism>
<dbReference type="AlphaFoldDB" id="A0A812HIX8"/>
<gene>
    <name evidence="2" type="primary">PYK</name>
    <name evidence="2" type="ORF">SNAT2548_LOCUS1618</name>
</gene>
<reference evidence="2" key="1">
    <citation type="submission" date="2021-02" db="EMBL/GenBank/DDBJ databases">
        <authorList>
            <person name="Dougan E. K."/>
            <person name="Rhodes N."/>
            <person name="Thang M."/>
            <person name="Chan C."/>
        </authorList>
    </citation>
    <scope>NUCLEOTIDE SEQUENCE</scope>
</reference>
<comment type="caution">
    <text evidence="2">The sequence shown here is derived from an EMBL/GenBank/DDBJ whole genome shotgun (WGS) entry which is preliminary data.</text>
</comment>
<keyword evidence="1" id="KW-0812">Transmembrane</keyword>
<evidence type="ECO:0000313" key="3">
    <source>
        <dbReference type="Proteomes" id="UP000604046"/>
    </source>
</evidence>
<dbReference type="EMBL" id="CAJNDS010000091">
    <property type="protein sequence ID" value="CAE6952160.1"/>
    <property type="molecule type" value="Genomic_DNA"/>
</dbReference>
<evidence type="ECO:0000256" key="1">
    <source>
        <dbReference type="SAM" id="Phobius"/>
    </source>
</evidence>
<protein>
    <submittedName>
        <fullName evidence="2">PYK protein</fullName>
    </submittedName>
</protein>
<keyword evidence="1" id="KW-0472">Membrane</keyword>
<feature type="transmembrane region" description="Helical" evidence="1">
    <location>
        <begin position="253"/>
        <end position="278"/>
    </location>
</feature>
<dbReference type="Proteomes" id="UP000604046">
    <property type="component" value="Unassembled WGS sequence"/>
</dbReference>